<evidence type="ECO:0000259" key="2">
    <source>
        <dbReference type="PROSITE" id="PS51205"/>
    </source>
</evidence>
<dbReference type="Proteomes" id="UP001140011">
    <property type="component" value="Unassembled WGS sequence"/>
</dbReference>
<feature type="compositionally biased region" description="Polar residues" evidence="1">
    <location>
        <begin position="1"/>
        <end position="15"/>
    </location>
</feature>
<feature type="domain" description="VPS9" evidence="2">
    <location>
        <begin position="525"/>
        <end position="703"/>
    </location>
</feature>
<feature type="compositionally biased region" description="Polar residues" evidence="1">
    <location>
        <begin position="24"/>
        <end position="34"/>
    </location>
</feature>
<proteinExistence type="predicted"/>
<evidence type="ECO:0000313" key="3">
    <source>
        <dbReference type="EMBL" id="KAJ2754271.1"/>
    </source>
</evidence>
<sequence>MFSRNSMLRRQSAGTKSVGMTDPLTASMSDTSEGQMVDAINRLELASDDPRATGKVSPSRAYGRHEMLKEIKSSASLPVDGNVSPSHSNASASFPSTGFSRSTTATTRKVSKSFAVPRALPESPLEDSHTTGRPRAPTSLGIASAVPAEGALSPPGDSVAVAGLGLPHDSLGRRLWLYFQAAPELADLRDMIADSPTGVLVLSQSPYRGSSAEPDLGAILNDNVLFTDAAFSSEANVDSNGDGDTTSNSRKFTTASGICGVVDRGSVCALGMLPPMEDIMQAISDTDSPRTTIFDVLDKELLAGPPLLRLRIAAIHKACRLPDDRHVQVIVASAPLERTLVVDSALTTLSARIYESLDHIYKALLPHAPEPITNNDHVKVDIECIIQYAHAIELRAHTRAAAISKTRDVSGSGGGAQRSFPWITGQRASRSATSGSATPTSMTSTATDSMQVPSIDVDTESWQAHLLQLQEHISSYLSDLERETSMCGDSESRKKICTALVESVEKLATEAIYANIFSPWFSDDRMRDEQFASKVAALNVANITLENLGLVVAQETVGGELQRICAETGRMLESMNGVKSPAEKLKLVVDAHKSVVERMDRLNERTRLAKSQRQKQAAAGGAADRVAESGEDAPPMELLSADSILPLLIYSVVKANPPRFISNLRYIQRYRTRSLLTSQYEYCMTNAQAAASFVTSVDARKLGLSAEVSSSALERAMPPALVALQNLLLNNVVSSVGIDVVQGVADGGKKVAVGVFDATLGRLIDSSSQLISRRAPWRSPSERELQIGTAAATTTTDSAGVVDEKSRDEDDVIEGVRSALTSASEQLSHEIKGHLPRTSPRAAPMRSNHLGVTSLPVIHQRFLDSDAGDLTINDVAVLLASYKELAAYARK</sequence>
<evidence type="ECO:0000313" key="4">
    <source>
        <dbReference type="Proteomes" id="UP001140011"/>
    </source>
</evidence>
<comment type="caution">
    <text evidence="3">The sequence shown here is derived from an EMBL/GenBank/DDBJ whole genome shotgun (WGS) entry which is preliminary data.</text>
</comment>
<reference evidence="3" key="1">
    <citation type="submission" date="2022-07" db="EMBL/GenBank/DDBJ databases">
        <title>Phylogenomic reconstructions and comparative analyses of Kickxellomycotina fungi.</title>
        <authorList>
            <person name="Reynolds N.K."/>
            <person name="Stajich J.E."/>
            <person name="Barry K."/>
            <person name="Grigoriev I.V."/>
            <person name="Crous P."/>
            <person name="Smith M.E."/>
        </authorList>
    </citation>
    <scope>NUCLEOTIDE SEQUENCE</scope>
    <source>
        <strain evidence="3">BCRC 34297</strain>
    </source>
</reference>
<feature type="region of interest" description="Disordered" evidence="1">
    <location>
        <begin position="607"/>
        <end position="628"/>
    </location>
</feature>
<keyword evidence="4" id="KW-1185">Reference proteome</keyword>
<dbReference type="GO" id="GO:0005829">
    <property type="term" value="C:cytosol"/>
    <property type="evidence" value="ECO:0007669"/>
    <property type="project" value="TreeGrafter"/>
</dbReference>
<dbReference type="InterPro" id="IPR003123">
    <property type="entry name" value="VPS9"/>
</dbReference>
<dbReference type="SMART" id="SM00167">
    <property type="entry name" value="VPS9"/>
    <property type="match status" value="1"/>
</dbReference>
<dbReference type="Pfam" id="PF02204">
    <property type="entry name" value="VPS9"/>
    <property type="match status" value="1"/>
</dbReference>
<evidence type="ECO:0000256" key="1">
    <source>
        <dbReference type="SAM" id="MobiDB-lite"/>
    </source>
</evidence>
<dbReference type="OrthoDB" id="10264848at2759"/>
<dbReference type="PANTHER" id="PTHR23101">
    <property type="entry name" value="RAB GDP/GTP EXCHANGE FACTOR"/>
    <property type="match status" value="1"/>
</dbReference>
<feature type="region of interest" description="Disordered" evidence="1">
    <location>
        <begin position="1"/>
        <end position="139"/>
    </location>
</feature>
<name>A0A9W8H2J5_9FUNG</name>
<feature type="compositionally biased region" description="Low complexity" evidence="1">
    <location>
        <begin position="428"/>
        <end position="449"/>
    </location>
</feature>
<accession>A0A9W8H2J5</accession>
<dbReference type="PROSITE" id="PS51205">
    <property type="entry name" value="VPS9"/>
    <property type="match status" value="1"/>
</dbReference>
<dbReference type="InterPro" id="IPR045046">
    <property type="entry name" value="Vps9-like"/>
</dbReference>
<dbReference type="GO" id="GO:0030139">
    <property type="term" value="C:endocytic vesicle"/>
    <property type="evidence" value="ECO:0007669"/>
    <property type="project" value="TreeGrafter"/>
</dbReference>
<dbReference type="PANTHER" id="PTHR23101:SF25">
    <property type="entry name" value="GTPASE-ACTIVATING PROTEIN AND VPS9 DOMAIN-CONTAINING PROTEIN 1"/>
    <property type="match status" value="1"/>
</dbReference>
<feature type="compositionally biased region" description="Basic and acidic residues" evidence="1">
    <location>
        <begin position="63"/>
        <end position="72"/>
    </location>
</feature>
<dbReference type="SUPFAM" id="SSF109993">
    <property type="entry name" value="VPS9 domain"/>
    <property type="match status" value="1"/>
</dbReference>
<feature type="compositionally biased region" description="Polar residues" evidence="1">
    <location>
        <begin position="83"/>
        <end position="108"/>
    </location>
</feature>
<dbReference type="AlphaFoldDB" id="A0A9W8H2J5"/>
<organism evidence="3 4">
    <name type="scientific">Coemansia pectinata</name>
    <dbReference type="NCBI Taxonomy" id="1052879"/>
    <lineage>
        <taxon>Eukaryota</taxon>
        <taxon>Fungi</taxon>
        <taxon>Fungi incertae sedis</taxon>
        <taxon>Zoopagomycota</taxon>
        <taxon>Kickxellomycotina</taxon>
        <taxon>Kickxellomycetes</taxon>
        <taxon>Kickxellales</taxon>
        <taxon>Kickxellaceae</taxon>
        <taxon>Coemansia</taxon>
    </lineage>
</organism>
<feature type="region of interest" description="Disordered" evidence="1">
    <location>
        <begin position="426"/>
        <end position="450"/>
    </location>
</feature>
<dbReference type="GO" id="GO:0016192">
    <property type="term" value="P:vesicle-mediated transport"/>
    <property type="evidence" value="ECO:0007669"/>
    <property type="project" value="InterPro"/>
</dbReference>
<dbReference type="Gene3D" id="1.20.1050.80">
    <property type="entry name" value="VPS9 domain"/>
    <property type="match status" value="1"/>
</dbReference>
<gene>
    <name evidence="3" type="ORF">GGI19_002534</name>
</gene>
<protein>
    <recommendedName>
        <fullName evidence="2">VPS9 domain-containing protein</fullName>
    </recommendedName>
</protein>
<dbReference type="GO" id="GO:0005085">
    <property type="term" value="F:guanyl-nucleotide exchange factor activity"/>
    <property type="evidence" value="ECO:0007669"/>
    <property type="project" value="InterPro"/>
</dbReference>
<dbReference type="InterPro" id="IPR037191">
    <property type="entry name" value="VPS9_dom_sf"/>
</dbReference>
<dbReference type="GO" id="GO:0031267">
    <property type="term" value="F:small GTPase binding"/>
    <property type="evidence" value="ECO:0007669"/>
    <property type="project" value="TreeGrafter"/>
</dbReference>
<dbReference type="EMBL" id="JANBUH010000128">
    <property type="protein sequence ID" value="KAJ2754271.1"/>
    <property type="molecule type" value="Genomic_DNA"/>
</dbReference>